<evidence type="ECO:0000313" key="1">
    <source>
        <dbReference type="EMBL" id="VFK46217.1"/>
    </source>
</evidence>
<reference evidence="1" key="1">
    <citation type="submission" date="2019-02" db="EMBL/GenBank/DDBJ databases">
        <authorList>
            <person name="Gruber-Vodicka R. H."/>
            <person name="Seah K. B. B."/>
        </authorList>
    </citation>
    <scope>NUCLEOTIDE SEQUENCE</scope>
    <source>
        <strain evidence="1">BECK_BZ123</strain>
    </source>
</reference>
<accession>A0A450YXC5</accession>
<dbReference type="EMBL" id="CAADFS010000029">
    <property type="protein sequence ID" value="VFK46217.1"/>
    <property type="molecule type" value="Genomic_DNA"/>
</dbReference>
<organism evidence="1">
    <name type="scientific">Candidatus Kentrum sp. TC</name>
    <dbReference type="NCBI Taxonomy" id="2126339"/>
    <lineage>
        <taxon>Bacteria</taxon>
        <taxon>Pseudomonadati</taxon>
        <taxon>Pseudomonadota</taxon>
        <taxon>Gammaproteobacteria</taxon>
        <taxon>Candidatus Kentrum</taxon>
    </lineage>
</organism>
<protein>
    <recommendedName>
        <fullName evidence="2">Transposase</fullName>
    </recommendedName>
</protein>
<dbReference type="AlphaFoldDB" id="A0A450YXC5"/>
<gene>
    <name evidence="1" type="ORF">BECKTC1821D_GA0114238_10296</name>
</gene>
<name>A0A450YXC5_9GAMM</name>
<proteinExistence type="predicted"/>
<evidence type="ECO:0008006" key="2">
    <source>
        <dbReference type="Google" id="ProtNLM"/>
    </source>
</evidence>
<sequence>MNRREPEGLGYAAYACLDRPDRITHIIPTLRKRYQRLLIEHLKERIRKEPSSDTPDSDLMVFSESSTMKGFFDDRK</sequence>